<protein>
    <submittedName>
        <fullName evidence="1">Uncharacterized protein</fullName>
    </submittedName>
</protein>
<dbReference type="OrthoDB" id="9796775at2"/>
<organism evidence="1 2">
    <name type="scientific">Brevirhabdus pacifica</name>
    <dbReference type="NCBI Taxonomy" id="1267768"/>
    <lineage>
        <taxon>Bacteria</taxon>
        <taxon>Pseudomonadati</taxon>
        <taxon>Pseudomonadota</taxon>
        <taxon>Alphaproteobacteria</taxon>
        <taxon>Rhodobacterales</taxon>
        <taxon>Paracoccaceae</taxon>
        <taxon>Brevirhabdus</taxon>
    </lineage>
</organism>
<accession>A0A1U7DFD0</accession>
<dbReference type="Proteomes" id="UP000187266">
    <property type="component" value="Chromosome"/>
</dbReference>
<keyword evidence="2" id="KW-1185">Reference proteome</keyword>
<dbReference type="STRING" id="1267768.BV394_02285"/>
<dbReference type="GO" id="GO:0043565">
    <property type="term" value="F:sequence-specific DNA binding"/>
    <property type="evidence" value="ECO:0007669"/>
    <property type="project" value="InterPro"/>
</dbReference>
<dbReference type="Gene3D" id="1.10.10.10">
    <property type="entry name" value="Winged helix-like DNA-binding domain superfamily/Winged helix DNA-binding domain"/>
    <property type="match status" value="1"/>
</dbReference>
<evidence type="ECO:0000313" key="2">
    <source>
        <dbReference type="Proteomes" id="UP000187266"/>
    </source>
</evidence>
<dbReference type="SUPFAM" id="SSF48295">
    <property type="entry name" value="TrpR-like"/>
    <property type="match status" value="1"/>
</dbReference>
<reference evidence="1 2" key="1">
    <citation type="submission" date="2017-01" db="EMBL/GenBank/DDBJ databases">
        <title>Genomic analysis of Xuhuaishuia manganoxidans DY6-4.</title>
        <authorList>
            <person name="Wang X."/>
        </authorList>
    </citation>
    <scope>NUCLEOTIDE SEQUENCE [LARGE SCALE GENOMIC DNA]</scope>
    <source>
        <strain evidence="1 2">DY6-4</strain>
    </source>
</reference>
<dbReference type="InterPro" id="IPR036388">
    <property type="entry name" value="WH-like_DNA-bd_sf"/>
</dbReference>
<dbReference type="EMBL" id="CP019124">
    <property type="protein sequence ID" value="APX88704.1"/>
    <property type="molecule type" value="Genomic_DNA"/>
</dbReference>
<evidence type="ECO:0000313" key="1">
    <source>
        <dbReference type="EMBL" id="APX88704.1"/>
    </source>
</evidence>
<dbReference type="InterPro" id="IPR009534">
    <property type="entry name" value="DUF1153"/>
</dbReference>
<dbReference type="Pfam" id="PF06627">
    <property type="entry name" value="DUF1153"/>
    <property type="match status" value="1"/>
</dbReference>
<gene>
    <name evidence="1" type="ORF">BV394_02285</name>
</gene>
<proteinExistence type="predicted"/>
<sequence length="86" mass="9273">MQIEKEITEEEDAAGDGAAGLPPRSVRRWVASRKAAVVHAVLGGKLTAEQACRSYDLSGEELQGWIAAVRNHGEGALKATSLRKFR</sequence>
<dbReference type="InterPro" id="IPR010921">
    <property type="entry name" value="Trp_repressor/repl_initiator"/>
</dbReference>
<accession>A0A2M9DG77</accession>
<dbReference type="AlphaFoldDB" id="A0A1U7DFD0"/>
<name>A0A1U7DFD0_9RHOB</name>
<dbReference type="RefSeq" id="WP_076978728.1">
    <property type="nucleotide sequence ID" value="NZ_CP019124.1"/>
</dbReference>